<protein>
    <recommendedName>
        <fullName evidence="1">F-box domain-containing protein</fullName>
    </recommendedName>
</protein>
<dbReference type="Gene3D" id="3.80.10.10">
    <property type="entry name" value="Ribonuclease Inhibitor"/>
    <property type="match status" value="1"/>
</dbReference>
<dbReference type="AlphaFoldDB" id="A0AAD8NYE7"/>
<proteinExistence type="predicted"/>
<dbReference type="SMART" id="SM00579">
    <property type="entry name" value="FBD"/>
    <property type="match status" value="1"/>
</dbReference>
<evidence type="ECO:0000259" key="1">
    <source>
        <dbReference type="PROSITE" id="PS50181"/>
    </source>
</evidence>
<name>A0AAD8NYE7_TARER</name>
<reference evidence="2" key="1">
    <citation type="journal article" date="2023" name="bioRxiv">
        <title>Improved chromosome-level genome assembly for marigold (Tagetes erecta).</title>
        <authorList>
            <person name="Jiang F."/>
            <person name="Yuan L."/>
            <person name="Wang S."/>
            <person name="Wang H."/>
            <person name="Xu D."/>
            <person name="Wang A."/>
            <person name="Fan W."/>
        </authorList>
    </citation>
    <scope>NUCLEOTIDE SEQUENCE</scope>
    <source>
        <strain evidence="2">WSJ</strain>
        <tissue evidence="2">Leaf</tissue>
    </source>
</reference>
<dbReference type="EMBL" id="JAUHHV010000005">
    <property type="protein sequence ID" value="KAK1425582.1"/>
    <property type="molecule type" value="Genomic_DNA"/>
</dbReference>
<dbReference type="InterPro" id="IPR055411">
    <property type="entry name" value="LRR_FXL15/At3g58940/PEG3-like"/>
</dbReference>
<dbReference type="Pfam" id="PF24758">
    <property type="entry name" value="LRR_At5g56370"/>
    <property type="match status" value="1"/>
</dbReference>
<sequence>MEPEPLLVDRLSNLPSSLIQTILTLMPIRDAFRTTILSRNWRHRCLNLPKLEFDDRILLRQASTINTQSPNYIKCKVLHAIYTVLLLHHGPVLEFSLCVRQLPSCCEIDQIILHLANNTTVEKFTLFMGMCIVYKIPKSLFSLKNLTHLNLKNCVVELPSTVFRFERLTSLSFHNVRISTKTLISLLSCCPILKSFVLIQDGKRFMVSGYTDLVQLLKLMPLIQHLEMNYSLVQCFLSGVIPHSLPKMLVHLRALILYGLSFGKEDESRFIRLLVTSSPSIKKIKLEMSYNPTEAISKTAIINLFELQNNSYVKLDHLCQLEITNFSNTKPGMDFLKLILAKSSMLKKVRIVINNKVSVNDEVKMLRELLWHPCASARAQIKFESGFY</sequence>
<dbReference type="PANTHER" id="PTHR31639:SF326">
    <property type="entry name" value="F-BOX DOMAIN, FBD DOMAIN, F-BOX-LIKE DOMAIN SUPERFAMILY PROTEIN"/>
    <property type="match status" value="1"/>
</dbReference>
<keyword evidence="3" id="KW-1185">Reference proteome</keyword>
<dbReference type="SUPFAM" id="SSF52047">
    <property type="entry name" value="RNI-like"/>
    <property type="match status" value="1"/>
</dbReference>
<dbReference type="InterPro" id="IPR032675">
    <property type="entry name" value="LRR_dom_sf"/>
</dbReference>
<accession>A0AAD8NYE7</accession>
<dbReference type="InterPro" id="IPR036047">
    <property type="entry name" value="F-box-like_dom_sf"/>
</dbReference>
<dbReference type="InterPro" id="IPR001810">
    <property type="entry name" value="F-box_dom"/>
</dbReference>
<dbReference type="Proteomes" id="UP001229421">
    <property type="component" value="Unassembled WGS sequence"/>
</dbReference>
<organism evidence="2 3">
    <name type="scientific">Tagetes erecta</name>
    <name type="common">African marigold</name>
    <dbReference type="NCBI Taxonomy" id="13708"/>
    <lineage>
        <taxon>Eukaryota</taxon>
        <taxon>Viridiplantae</taxon>
        <taxon>Streptophyta</taxon>
        <taxon>Embryophyta</taxon>
        <taxon>Tracheophyta</taxon>
        <taxon>Spermatophyta</taxon>
        <taxon>Magnoliopsida</taxon>
        <taxon>eudicotyledons</taxon>
        <taxon>Gunneridae</taxon>
        <taxon>Pentapetalae</taxon>
        <taxon>asterids</taxon>
        <taxon>campanulids</taxon>
        <taxon>Asterales</taxon>
        <taxon>Asteraceae</taxon>
        <taxon>Asteroideae</taxon>
        <taxon>Heliantheae alliance</taxon>
        <taxon>Tageteae</taxon>
        <taxon>Tagetes</taxon>
    </lineage>
</organism>
<dbReference type="PROSITE" id="PS50181">
    <property type="entry name" value="FBOX"/>
    <property type="match status" value="1"/>
</dbReference>
<evidence type="ECO:0000313" key="3">
    <source>
        <dbReference type="Proteomes" id="UP001229421"/>
    </source>
</evidence>
<gene>
    <name evidence="2" type="ORF">QVD17_20936</name>
</gene>
<dbReference type="SUPFAM" id="SSF81383">
    <property type="entry name" value="F-box domain"/>
    <property type="match status" value="1"/>
</dbReference>
<evidence type="ECO:0000313" key="2">
    <source>
        <dbReference type="EMBL" id="KAK1425582.1"/>
    </source>
</evidence>
<dbReference type="Pfam" id="PF00646">
    <property type="entry name" value="F-box"/>
    <property type="match status" value="1"/>
</dbReference>
<dbReference type="PANTHER" id="PTHR31639">
    <property type="entry name" value="F-BOX PROTEIN-LIKE"/>
    <property type="match status" value="1"/>
</dbReference>
<dbReference type="InterPro" id="IPR006566">
    <property type="entry name" value="FBD"/>
</dbReference>
<feature type="domain" description="F-box" evidence="1">
    <location>
        <begin position="8"/>
        <end position="42"/>
    </location>
</feature>
<comment type="caution">
    <text evidence="2">The sequence shown here is derived from an EMBL/GenBank/DDBJ whole genome shotgun (WGS) entry which is preliminary data.</text>
</comment>